<accession>A0A2P4QIW2</accession>
<evidence type="ECO:0000313" key="3">
    <source>
        <dbReference type="Proteomes" id="UP000018888"/>
    </source>
</evidence>
<keyword evidence="3" id="KW-1185">Reference proteome</keyword>
<evidence type="ECO:0000256" key="1">
    <source>
        <dbReference type="SAM" id="SignalP"/>
    </source>
</evidence>
<dbReference type="VEuPathDB" id="FungiDB:RhiirFUN_008618"/>
<dbReference type="EMBL" id="AUPC02000039">
    <property type="protein sequence ID" value="POG77556.1"/>
    <property type="molecule type" value="Genomic_DNA"/>
</dbReference>
<organism evidence="2 3">
    <name type="scientific">Rhizophagus irregularis (strain DAOM 181602 / DAOM 197198 / MUCL 43194)</name>
    <name type="common">Arbuscular mycorrhizal fungus</name>
    <name type="synonym">Glomus intraradices</name>
    <dbReference type="NCBI Taxonomy" id="747089"/>
    <lineage>
        <taxon>Eukaryota</taxon>
        <taxon>Fungi</taxon>
        <taxon>Fungi incertae sedis</taxon>
        <taxon>Mucoromycota</taxon>
        <taxon>Glomeromycotina</taxon>
        <taxon>Glomeromycetes</taxon>
        <taxon>Glomerales</taxon>
        <taxon>Glomeraceae</taxon>
        <taxon>Rhizophagus</taxon>
    </lineage>
</organism>
<protein>
    <recommendedName>
        <fullName evidence="4">Secreted protein</fullName>
    </recommendedName>
</protein>
<dbReference type="Proteomes" id="UP000018888">
    <property type="component" value="Unassembled WGS sequence"/>
</dbReference>
<evidence type="ECO:0000313" key="2">
    <source>
        <dbReference type="EMBL" id="POG77556.1"/>
    </source>
</evidence>
<evidence type="ECO:0008006" key="4">
    <source>
        <dbReference type="Google" id="ProtNLM"/>
    </source>
</evidence>
<sequence length="79" mass="9349">MLVCTTRNHQMIFFLTQSFLCTVWTSQNEMGYKETYTSFINPVKFPYIKIESFGEMISSGNRKSENCFREMICLRNGIR</sequence>
<feature type="chain" id="PRO_5015108154" description="Secreted protein" evidence="1">
    <location>
        <begin position="26"/>
        <end position="79"/>
    </location>
</feature>
<dbReference type="AlphaFoldDB" id="A0A2P4QIW2"/>
<gene>
    <name evidence="2" type="ORF">GLOIN_2v1545459</name>
</gene>
<reference evidence="2 3" key="1">
    <citation type="journal article" date="2013" name="Proc. Natl. Acad. Sci. U.S.A.">
        <title>Genome of an arbuscular mycorrhizal fungus provides insight into the oldest plant symbiosis.</title>
        <authorList>
            <person name="Tisserant E."/>
            <person name="Malbreil M."/>
            <person name="Kuo A."/>
            <person name="Kohler A."/>
            <person name="Symeonidi A."/>
            <person name="Balestrini R."/>
            <person name="Charron P."/>
            <person name="Duensing N."/>
            <person name="Frei Dit Frey N."/>
            <person name="Gianinazzi-Pearson V."/>
            <person name="Gilbert L.B."/>
            <person name="Handa Y."/>
            <person name="Herr J.R."/>
            <person name="Hijri M."/>
            <person name="Koul R."/>
            <person name="Kawaguchi M."/>
            <person name="Krajinski F."/>
            <person name="Lammers P.J."/>
            <person name="Masclaux F.G."/>
            <person name="Murat C."/>
            <person name="Morin E."/>
            <person name="Ndikumana S."/>
            <person name="Pagni M."/>
            <person name="Petitpierre D."/>
            <person name="Requena N."/>
            <person name="Rosikiewicz P."/>
            <person name="Riley R."/>
            <person name="Saito K."/>
            <person name="San Clemente H."/>
            <person name="Shapiro H."/>
            <person name="van Tuinen D."/>
            <person name="Becard G."/>
            <person name="Bonfante P."/>
            <person name="Paszkowski U."/>
            <person name="Shachar-Hill Y.Y."/>
            <person name="Tuskan G.A."/>
            <person name="Young P.W."/>
            <person name="Sanders I.R."/>
            <person name="Henrissat B."/>
            <person name="Rensing S.A."/>
            <person name="Grigoriev I.V."/>
            <person name="Corradi N."/>
            <person name="Roux C."/>
            <person name="Martin F."/>
        </authorList>
    </citation>
    <scope>NUCLEOTIDE SEQUENCE [LARGE SCALE GENOMIC DNA]</scope>
    <source>
        <strain evidence="2 3">DAOM 197198</strain>
    </source>
</reference>
<name>A0A2P4QIW2_RHIID</name>
<feature type="signal peptide" evidence="1">
    <location>
        <begin position="1"/>
        <end position="25"/>
    </location>
</feature>
<proteinExistence type="predicted"/>
<keyword evidence="1" id="KW-0732">Signal</keyword>
<comment type="caution">
    <text evidence="2">The sequence shown here is derived from an EMBL/GenBank/DDBJ whole genome shotgun (WGS) entry which is preliminary data.</text>
</comment>
<reference evidence="2 3" key="2">
    <citation type="journal article" date="2018" name="New Phytol.">
        <title>High intraspecific genome diversity in the model arbuscular mycorrhizal symbiont Rhizophagus irregularis.</title>
        <authorList>
            <person name="Chen E.C.H."/>
            <person name="Morin E."/>
            <person name="Beaudet D."/>
            <person name="Noel J."/>
            <person name="Yildirir G."/>
            <person name="Ndikumana S."/>
            <person name="Charron P."/>
            <person name="St-Onge C."/>
            <person name="Giorgi J."/>
            <person name="Kruger M."/>
            <person name="Marton T."/>
            <person name="Ropars J."/>
            <person name="Grigoriev I.V."/>
            <person name="Hainaut M."/>
            <person name="Henrissat B."/>
            <person name="Roux C."/>
            <person name="Martin F."/>
            <person name="Corradi N."/>
        </authorList>
    </citation>
    <scope>NUCLEOTIDE SEQUENCE [LARGE SCALE GENOMIC DNA]</scope>
    <source>
        <strain evidence="2 3">DAOM 197198</strain>
    </source>
</reference>